<gene>
    <name evidence="1" type="ORF">Vadar_005140</name>
</gene>
<accession>A0ACB7Y550</accession>
<name>A0ACB7Y550_9ERIC</name>
<evidence type="ECO:0000313" key="1">
    <source>
        <dbReference type="EMBL" id="KAH7848615.1"/>
    </source>
</evidence>
<keyword evidence="2" id="KW-1185">Reference proteome</keyword>
<dbReference type="EMBL" id="CM037157">
    <property type="protein sequence ID" value="KAH7848615.1"/>
    <property type="molecule type" value="Genomic_DNA"/>
</dbReference>
<proteinExistence type="predicted"/>
<organism evidence="1 2">
    <name type="scientific">Vaccinium darrowii</name>
    <dbReference type="NCBI Taxonomy" id="229202"/>
    <lineage>
        <taxon>Eukaryota</taxon>
        <taxon>Viridiplantae</taxon>
        <taxon>Streptophyta</taxon>
        <taxon>Embryophyta</taxon>
        <taxon>Tracheophyta</taxon>
        <taxon>Spermatophyta</taxon>
        <taxon>Magnoliopsida</taxon>
        <taxon>eudicotyledons</taxon>
        <taxon>Gunneridae</taxon>
        <taxon>Pentapetalae</taxon>
        <taxon>asterids</taxon>
        <taxon>Ericales</taxon>
        <taxon>Ericaceae</taxon>
        <taxon>Vaccinioideae</taxon>
        <taxon>Vaccinieae</taxon>
        <taxon>Vaccinium</taxon>
    </lineage>
</organism>
<reference evidence="1 2" key="1">
    <citation type="journal article" date="2021" name="Hortic Res">
        <title>High-quality reference genome and annotation aids understanding of berry development for evergreen blueberry (Vaccinium darrowii).</title>
        <authorList>
            <person name="Yu J."/>
            <person name="Hulse-Kemp A.M."/>
            <person name="Babiker E."/>
            <person name="Staton M."/>
        </authorList>
    </citation>
    <scope>NUCLEOTIDE SEQUENCE [LARGE SCALE GENOMIC DNA]</scope>
    <source>
        <strain evidence="2">cv. NJ 8807/NJ 8810</strain>
        <tissue evidence="1">Young leaf</tissue>
    </source>
</reference>
<comment type="caution">
    <text evidence="1">The sequence shown here is derived from an EMBL/GenBank/DDBJ whole genome shotgun (WGS) entry which is preliminary data.</text>
</comment>
<protein>
    <submittedName>
        <fullName evidence="1">Uncharacterized protein</fullName>
    </submittedName>
</protein>
<dbReference type="Proteomes" id="UP000828048">
    <property type="component" value="Chromosome 7"/>
</dbReference>
<sequence>MESSWSTIAMDHDMACPVCKGRCIRGTSWTDRNPGRRYVKCPNIVCDDFLWIDPPIFARAKQIIAGSSSLEKITLQDDQLDMGVLILSKGTTPPP</sequence>
<evidence type="ECO:0000313" key="2">
    <source>
        <dbReference type="Proteomes" id="UP000828048"/>
    </source>
</evidence>